<keyword evidence="3" id="KW-1185">Reference proteome</keyword>
<keyword evidence="1" id="KW-0812">Transmembrane</keyword>
<comment type="caution">
    <text evidence="2">The sequence shown here is derived from an EMBL/GenBank/DDBJ whole genome shotgun (WGS) entry which is preliminary data.</text>
</comment>
<proteinExistence type="predicted"/>
<evidence type="ECO:0008006" key="4">
    <source>
        <dbReference type="Google" id="ProtNLM"/>
    </source>
</evidence>
<dbReference type="Proteomes" id="UP001589738">
    <property type="component" value="Unassembled WGS sequence"/>
</dbReference>
<dbReference type="RefSeq" id="WP_377059099.1">
    <property type="nucleotide sequence ID" value="NZ_JBHLUU010000126.1"/>
</dbReference>
<feature type="transmembrane region" description="Helical" evidence="1">
    <location>
        <begin position="6"/>
        <end position="29"/>
    </location>
</feature>
<feature type="transmembrane region" description="Helical" evidence="1">
    <location>
        <begin position="41"/>
        <end position="59"/>
    </location>
</feature>
<sequence>MKIHNYYHYAAMTSLHASIVALIPPFFLICIGVTLKQHHSVVLLTLPFIVYSFIAYQIYLVNKHRMEVLDETVDETTTEESVVGSSMAVQFLPAPSLRMLLFSQNGQLSVEIKDVYQYKFRWFIPYFIDQFFPKTYTFSKSDGGELFTIILKGKNIIINRMDGQCVGRVHRKPFKRYVVETDHSTKEVFLQSSSLFTDIKLCNSQGEILARVRRGFLPRIWDRHIKDENTPILTFSDELTDLEKVMLLSILTKIYRYRNH</sequence>
<accession>A0ABV6KX73</accession>
<name>A0ABV6KX73_9BACI</name>
<protein>
    <recommendedName>
        <fullName evidence="4">Phospholipid scramblase</fullName>
    </recommendedName>
</protein>
<organism evidence="2 3">
    <name type="scientific">Robertmurraya beringensis</name>
    <dbReference type="NCBI Taxonomy" id="641660"/>
    <lineage>
        <taxon>Bacteria</taxon>
        <taxon>Bacillati</taxon>
        <taxon>Bacillota</taxon>
        <taxon>Bacilli</taxon>
        <taxon>Bacillales</taxon>
        <taxon>Bacillaceae</taxon>
        <taxon>Robertmurraya</taxon>
    </lineage>
</organism>
<evidence type="ECO:0000256" key="1">
    <source>
        <dbReference type="SAM" id="Phobius"/>
    </source>
</evidence>
<gene>
    <name evidence="2" type="ORF">ACFFHF_22310</name>
</gene>
<dbReference type="EMBL" id="JBHLUU010000126">
    <property type="protein sequence ID" value="MFC0477926.1"/>
    <property type="molecule type" value="Genomic_DNA"/>
</dbReference>
<keyword evidence="1" id="KW-0472">Membrane</keyword>
<keyword evidence="1" id="KW-1133">Transmembrane helix</keyword>
<evidence type="ECO:0000313" key="2">
    <source>
        <dbReference type="EMBL" id="MFC0477926.1"/>
    </source>
</evidence>
<evidence type="ECO:0000313" key="3">
    <source>
        <dbReference type="Proteomes" id="UP001589738"/>
    </source>
</evidence>
<reference evidence="2 3" key="1">
    <citation type="submission" date="2024-09" db="EMBL/GenBank/DDBJ databases">
        <authorList>
            <person name="Sun Q."/>
            <person name="Mori K."/>
        </authorList>
    </citation>
    <scope>NUCLEOTIDE SEQUENCE [LARGE SCALE GENOMIC DNA]</scope>
    <source>
        <strain evidence="2 3">CGMCC 1.9126</strain>
    </source>
</reference>